<feature type="transmembrane region" description="Helical" evidence="2">
    <location>
        <begin position="21"/>
        <end position="39"/>
    </location>
</feature>
<accession>A0A8T2SWI9</accession>
<name>A0A8T2SWI9_CERRI</name>
<evidence type="ECO:0000313" key="4">
    <source>
        <dbReference type="Proteomes" id="UP000825935"/>
    </source>
</evidence>
<reference evidence="3" key="1">
    <citation type="submission" date="2021-08" db="EMBL/GenBank/DDBJ databases">
        <title>WGS assembly of Ceratopteris richardii.</title>
        <authorList>
            <person name="Marchant D.B."/>
            <person name="Chen G."/>
            <person name="Jenkins J."/>
            <person name="Shu S."/>
            <person name="Leebens-Mack J."/>
            <person name="Grimwood J."/>
            <person name="Schmutz J."/>
            <person name="Soltis P."/>
            <person name="Soltis D."/>
            <person name="Chen Z.-H."/>
        </authorList>
    </citation>
    <scope>NUCLEOTIDE SEQUENCE</scope>
    <source>
        <strain evidence="3">Whitten #5841</strain>
        <tissue evidence="3">Leaf</tissue>
    </source>
</reference>
<dbReference type="Proteomes" id="UP000825935">
    <property type="component" value="Chromosome 16"/>
</dbReference>
<evidence type="ECO:0000313" key="3">
    <source>
        <dbReference type="EMBL" id="KAH7387167.1"/>
    </source>
</evidence>
<protein>
    <submittedName>
        <fullName evidence="3">Uncharacterized protein</fullName>
    </submittedName>
</protein>
<keyword evidence="2" id="KW-0472">Membrane</keyword>
<proteinExistence type="predicted"/>
<keyword evidence="2" id="KW-0812">Transmembrane</keyword>
<sequence>MSGSLQRGRSSPRMRRSCSSLCFYQLFGLTIMIMFMTQATQAARYRHLQIRVDGSDSKQDNSVIDSGHRDAVIVSSVQSKVTLKLSSRAAPLILQELRGVPPSGPSTPHNSEVLGDSN</sequence>
<comment type="caution">
    <text evidence="3">The sequence shown here is derived from an EMBL/GenBank/DDBJ whole genome shotgun (WGS) entry which is preliminary data.</text>
</comment>
<evidence type="ECO:0000256" key="1">
    <source>
        <dbReference type="SAM" id="MobiDB-lite"/>
    </source>
</evidence>
<organism evidence="3 4">
    <name type="scientific">Ceratopteris richardii</name>
    <name type="common">Triangle waterfern</name>
    <dbReference type="NCBI Taxonomy" id="49495"/>
    <lineage>
        <taxon>Eukaryota</taxon>
        <taxon>Viridiplantae</taxon>
        <taxon>Streptophyta</taxon>
        <taxon>Embryophyta</taxon>
        <taxon>Tracheophyta</taxon>
        <taxon>Polypodiopsida</taxon>
        <taxon>Polypodiidae</taxon>
        <taxon>Polypodiales</taxon>
        <taxon>Pteridineae</taxon>
        <taxon>Pteridaceae</taxon>
        <taxon>Parkerioideae</taxon>
        <taxon>Ceratopteris</taxon>
    </lineage>
</organism>
<keyword evidence="4" id="KW-1185">Reference proteome</keyword>
<dbReference type="EMBL" id="CM035421">
    <property type="protein sequence ID" value="KAH7387167.1"/>
    <property type="molecule type" value="Genomic_DNA"/>
</dbReference>
<gene>
    <name evidence="3" type="ORF">KP509_16G008800</name>
</gene>
<evidence type="ECO:0000256" key="2">
    <source>
        <dbReference type="SAM" id="Phobius"/>
    </source>
</evidence>
<keyword evidence="2" id="KW-1133">Transmembrane helix</keyword>
<dbReference type="AlphaFoldDB" id="A0A8T2SWI9"/>
<feature type="compositionally biased region" description="Polar residues" evidence="1">
    <location>
        <begin position="106"/>
        <end position="118"/>
    </location>
</feature>
<feature type="region of interest" description="Disordered" evidence="1">
    <location>
        <begin position="96"/>
        <end position="118"/>
    </location>
</feature>